<dbReference type="Proteomes" id="UP000488299">
    <property type="component" value="Unassembled WGS sequence"/>
</dbReference>
<evidence type="ECO:0000313" key="3">
    <source>
        <dbReference type="Proteomes" id="UP000488299"/>
    </source>
</evidence>
<gene>
    <name evidence="2" type="ORF">F5984_22090</name>
</gene>
<dbReference type="RefSeq" id="WP_152126396.1">
    <property type="nucleotide sequence ID" value="NZ_WELI01000011.1"/>
</dbReference>
<reference evidence="2 3" key="1">
    <citation type="submission" date="2019-10" db="EMBL/GenBank/DDBJ databases">
        <title>Rudanella paleaurantiibacter sp. nov., isolated from sludge.</title>
        <authorList>
            <person name="Xu S.Q."/>
        </authorList>
    </citation>
    <scope>NUCLEOTIDE SEQUENCE [LARGE SCALE GENOMIC DNA]</scope>
    <source>
        <strain evidence="2 3">HX-22-17</strain>
    </source>
</reference>
<evidence type="ECO:0000256" key="1">
    <source>
        <dbReference type="SAM" id="SignalP"/>
    </source>
</evidence>
<keyword evidence="1" id="KW-0732">Signal</keyword>
<comment type="caution">
    <text evidence="2">The sequence shown here is derived from an EMBL/GenBank/DDBJ whole genome shotgun (WGS) entry which is preliminary data.</text>
</comment>
<evidence type="ECO:0000313" key="2">
    <source>
        <dbReference type="EMBL" id="KAB7727320.1"/>
    </source>
</evidence>
<dbReference type="AlphaFoldDB" id="A0A7J5TTU7"/>
<accession>A0A7J5TTU7</accession>
<dbReference type="EMBL" id="WELI01000011">
    <property type="protein sequence ID" value="KAB7727320.1"/>
    <property type="molecule type" value="Genomic_DNA"/>
</dbReference>
<keyword evidence="3" id="KW-1185">Reference proteome</keyword>
<organism evidence="2 3">
    <name type="scientific">Rudanella paleaurantiibacter</name>
    <dbReference type="NCBI Taxonomy" id="2614655"/>
    <lineage>
        <taxon>Bacteria</taxon>
        <taxon>Pseudomonadati</taxon>
        <taxon>Bacteroidota</taxon>
        <taxon>Cytophagia</taxon>
        <taxon>Cytophagales</taxon>
        <taxon>Cytophagaceae</taxon>
        <taxon>Rudanella</taxon>
    </lineage>
</organism>
<name>A0A7J5TTU7_9BACT</name>
<feature type="chain" id="PRO_5029611559" evidence="1">
    <location>
        <begin position="21"/>
        <end position="421"/>
    </location>
</feature>
<feature type="signal peptide" evidence="1">
    <location>
        <begin position="1"/>
        <end position="20"/>
    </location>
</feature>
<proteinExistence type="predicted"/>
<sequence length="421" mass="45437">MLRIHLLLAFALYCTSSGFAQGFKIQLTKATLAAKQDPFVVYQVQFKVMSGTVQNRSEFSLVRNGALKGYAQLELAEPLSAGQATRYDEVLYVLGDGVSAGQTLSSHDLANPTVPANRPFSFKTTTAFLGDAANEFFTTISNLKGVLKIGDLLEYQNVKGQRGKGRIKEITVAQKLHPVMLMDGLPANTPVSLAIVADNAIDFSDATVTSAGTLGAAPATANAGSTPTATGKTKTIPVNAVLQNDEVTITVHNLIKFNPDPATRAYDIIKVDYTLDYYVVDATFENISSHPIDAGEYLLRLNFFSADGKSADEFLRVFKKQNGTANDAQTQADAFDQLGLGGTSKIRVAPVLMKYQSMIPDYEKTHKPTVDALNGTLKPGQKVRSLVATMMGVPPTYRIEGIGTWKGTVLSKKNLLFAPIR</sequence>
<protein>
    <submittedName>
        <fullName evidence="2">Uncharacterized protein</fullName>
    </submittedName>
</protein>